<dbReference type="STRING" id="619304.SAMN05421760_10133"/>
<dbReference type="OrthoDB" id="6121450at2"/>
<dbReference type="Pfam" id="PF26309">
    <property type="entry name" value="DUF8082"/>
    <property type="match status" value="1"/>
</dbReference>
<dbReference type="SUPFAM" id="SSF103196">
    <property type="entry name" value="Roadblock/LC7 domain"/>
    <property type="match status" value="1"/>
</dbReference>
<dbReference type="Proteomes" id="UP000185999">
    <property type="component" value="Unassembled WGS sequence"/>
</dbReference>
<keyword evidence="3" id="KW-1185">Reference proteome</keyword>
<dbReference type="RefSeq" id="WP_143773459.1">
    <property type="nucleotide sequence ID" value="NZ_FTOE01000001.1"/>
</dbReference>
<organism evidence="2 3">
    <name type="scientific">Neptunomonas antarctica</name>
    <dbReference type="NCBI Taxonomy" id="619304"/>
    <lineage>
        <taxon>Bacteria</taxon>
        <taxon>Pseudomonadati</taxon>
        <taxon>Pseudomonadota</taxon>
        <taxon>Gammaproteobacteria</taxon>
        <taxon>Oceanospirillales</taxon>
        <taxon>Oceanospirillaceae</taxon>
        <taxon>Neptunomonas</taxon>
    </lineage>
</organism>
<protein>
    <submittedName>
        <fullName evidence="2">Predicted regulator of Ras-like GTPase activity, Roadblock/LC7/MglB family</fullName>
    </submittedName>
</protein>
<dbReference type="EMBL" id="FTOE01000001">
    <property type="protein sequence ID" value="SIS39852.1"/>
    <property type="molecule type" value="Genomic_DNA"/>
</dbReference>
<proteinExistence type="predicted"/>
<reference evidence="3" key="1">
    <citation type="submission" date="2017-01" db="EMBL/GenBank/DDBJ databases">
        <authorList>
            <person name="Varghese N."/>
            <person name="Submissions S."/>
        </authorList>
    </citation>
    <scope>NUCLEOTIDE SEQUENCE [LARGE SCALE GENOMIC DNA]</scope>
    <source>
        <strain evidence="3">DSM 22306</strain>
    </source>
</reference>
<dbReference type="AlphaFoldDB" id="A0A1N7IRZ3"/>
<name>A0A1N7IRZ3_9GAMM</name>
<gene>
    <name evidence="2" type="ORF">SAMN05421760_10133</name>
</gene>
<accession>A0A1N7IRZ3</accession>
<feature type="domain" description="DUF8082" evidence="1">
    <location>
        <begin position="144"/>
        <end position="209"/>
    </location>
</feature>
<evidence type="ECO:0000313" key="2">
    <source>
        <dbReference type="EMBL" id="SIS39852.1"/>
    </source>
</evidence>
<dbReference type="InterPro" id="IPR058395">
    <property type="entry name" value="DUF8082"/>
</dbReference>
<evidence type="ECO:0000313" key="3">
    <source>
        <dbReference type="Proteomes" id="UP000185999"/>
    </source>
</evidence>
<sequence length="219" mass="24091">MQKILKELEQLGGIHHSCLLKGDLMVASTFPDLLENNLLGACRVAHQIFMAVEGMGCSHREIFIELEENLLVGYFIADETVLALLTDKDVNLALINTSVRSALPRIKRQLIHADIPVLQPAATQKTASGGVNQALAEAELMVLMGELQEGLAEYIGPAAEIVFDDAYDHWKHKHGVHKSKIAELIKALASEIEDKADRTNYLQVAVNRVRAFSAKLSKS</sequence>
<dbReference type="Gene3D" id="3.30.450.30">
    <property type="entry name" value="Dynein light chain 2a, cytoplasmic"/>
    <property type="match status" value="1"/>
</dbReference>
<evidence type="ECO:0000259" key="1">
    <source>
        <dbReference type="Pfam" id="PF26309"/>
    </source>
</evidence>